<dbReference type="Proteomes" id="UP001472677">
    <property type="component" value="Unassembled WGS sequence"/>
</dbReference>
<protein>
    <submittedName>
        <fullName evidence="1">Uncharacterized protein</fullName>
    </submittedName>
</protein>
<accession>A0ABR2G5I6</accession>
<name>A0ABR2G5I6_9ROSI</name>
<reference evidence="1 2" key="1">
    <citation type="journal article" date="2024" name="G3 (Bethesda)">
        <title>Genome assembly of Hibiscus sabdariffa L. provides insights into metabolisms of medicinal natural products.</title>
        <authorList>
            <person name="Kim T."/>
        </authorList>
    </citation>
    <scope>NUCLEOTIDE SEQUENCE [LARGE SCALE GENOMIC DNA]</scope>
    <source>
        <strain evidence="1">TK-2024</strain>
        <tissue evidence="1">Old leaves</tissue>
    </source>
</reference>
<dbReference type="EMBL" id="JBBPBM010000002">
    <property type="protein sequence ID" value="KAK8595718.1"/>
    <property type="molecule type" value="Genomic_DNA"/>
</dbReference>
<keyword evidence="2" id="KW-1185">Reference proteome</keyword>
<gene>
    <name evidence="1" type="ORF">V6N12_064229</name>
</gene>
<sequence length="67" mass="7518">MKGGVLYGEVEEDEEKEQIGGVLGQWRLSGTRYLKVIGIPSQVGKTRVDGSSQEGRWIVEIFDFGRF</sequence>
<evidence type="ECO:0000313" key="2">
    <source>
        <dbReference type="Proteomes" id="UP001472677"/>
    </source>
</evidence>
<comment type="caution">
    <text evidence="1">The sequence shown here is derived from an EMBL/GenBank/DDBJ whole genome shotgun (WGS) entry which is preliminary data.</text>
</comment>
<evidence type="ECO:0000313" key="1">
    <source>
        <dbReference type="EMBL" id="KAK8595718.1"/>
    </source>
</evidence>
<proteinExistence type="predicted"/>
<organism evidence="1 2">
    <name type="scientific">Hibiscus sabdariffa</name>
    <name type="common">roselle</name>
    <dbReference type="NCBI Taxonomy" id="183260"/>
    <lineage>
        <taxon>Eukaryota</taxon>
        <taxon>Viridiplantae</taxon>
        <taxon>Streptophyta</taxon>
        <taxon>Embryophyta</taxon>
        <taxon>Tracheophyta</taxon>
        <taxon>Spermatophyta</taxon>
        <taxon>Magnoliopsida</taxon>
        <taxon>eudicotyledons</taxon>
        <taxon>Gunneridae</taxon>
        <taxon>Pentapetalae</taxon>
        <taxon>rosids</taxon>
        <taxon>malvids</taxon>
        <taxon>Malvales</taxon>
        <taxon>Malvaceae</taxon>
        <taxon>Malvoideae</taxon>
        <taxon>Hibiscus</taxon>
    </lineage>
</organism>